<dbReference type="RefSeq" id="XP_062657315.1">
    <property type="nucleotide sequence ID" value="XM_062803970.1"/>
</dbReference>
<dbReference type="GeneID" id="87840918"/>
<feature type="chain" id="PRO_5042022148" description="SH3b domain-containing protein" evidence="1">
    <location>
        <begin position="19"/>
        <end position="119"/>
    </location>
</feature>
<keyword evidence="1" id="KW-0732">Signal</keyword>
<comment type="caution">
    <text evidence="2">The sequence shown here is derived from an EMBL/GenBank/DDBJ whole genome shotgun (WGS) entry which is preliminary data.</text>
</comment>
<dbReference type="Proteomes" id="UP001278766">
    <property type="component" value="Unassembled WGS sequence"/>
</dbReference>
<gene>
    <name evidence="2" type="ORF">B0H64DRAFT_398724</name>
</gene>
<sequence>MRITTLLTASLLPAGLLAAPADKSIDPHDGYVRREGLSCAIVNASAANCRSGPGTKYKVVTTLQGKTVGSFMCVKTGECVTDSGNVNCGWHQVAVGDKTCYVSGHYTDENCTLANLGRC</sequence>
<dbReference type="AlphaFoldDB" id="A0AAE0HCA4"/>
<dbReference type="Gene3D" id="2.30.30.40">
    <property type="entry name" value="SH3 Domains"/>
    <property type="match status" value="1"/>
</dbReference>
<evidence type="ECO:0008006" key="4">
    <source>
        <dbReference type="Google" id="ProtNLM"/>
    </source>
</evidence>
<organism evidence="2 3">
    <name type="scientific">Chaetomium fimeti</name>
    <dbReference type="NCBI Taxonomy" id="1854472"/>
    <lineage>
        <taxon>Eukaryota</taxon>
        <taxon>Fungi</taxon>
        <taxon>Dikarya</taxon>
        <taxon>Ascomycota</taxon>
        <taxon>Pezizomycotina</taxon>
        <taxon>Sordariomycetes</taxon>
        <taxon>Sordariomycetidae</taxon>
        <taxon>Sordariales</taxon>
        <taxon>Chaetomiaceae</taxon>
        <taxon>Chaetomium</taxon>
    </lineage>
</organism>
<evidence type="ECO:0000313" key="2">
    <source>
        <dbReference type="EMBL" id="KAK3293801.1"/>
    </source>
</evidence>
<protein>
    <recommendedName>
        <fullName evidence="4">SH3b domain-containing protein</fullName>
    </recommendedName>
</protein>
<evidence type="ECO:0000313" key="3">
    <source>
        <dbReference type="Proteomes" id="UP001278766"/>
    </source>
</evidence>
<reference evidence="2" key="2">
    <citation type="submission" date="2023-06" db="EMBL/GenBank/DDBJ databases">
        <authorList>
            <consortium name="Lawrence Berkeley National Laboratory"/>
            <person name="Haridas S."/>
            <person name="Hensen N."/>
            <person name="Bonometti L."/>
            <person name="Westerberg I."/>
            <person name="Brannstrom I.O."/>
            <person name="Guillou S."/>
            <person name="Cros-Aarteil S."/>
            <person name="Calhoun S."/>
            <person name="Kuo A."/>
            <person name="Mondo S."/>
            <person name="Pangilinan J."/>
            <person name="Riley R."/>
            <person name="Labutti K."/>
            <person name="Andreopoulos B."/>
            <person name="Lipzen A."/>
            <person name="Chen C."/>
            <person name="Yanf M."/>
            <person name="Daum C."/>
            <person name="Ng V."/>
            <person name="Clum A."/>
            <person name="Steindorff A."/>
            <person name="Ohm R."/>
            <person name="Martin F."/>
            <person name="Silar P."/>
            <person name="Natvig D."/>
            <person name="Lalanne C."/>
            <person name="Gautier V."/>
            <person name="Ament-Velasquez S.L."/>
            <person name="Kruys A."/>
            <person name="Hutchinson M.I."/>
            <person name="Powell A.J."/>
            <person name="Barry K."/>
            <person name="Miller A.N."/>
            <person name="Grigoriev I.V."/>
            <person name="Debuchy R."/>
            <person name="Gladieux P."/>
            <person name="Thoren M.H."/>
            <person name="Johannesson H."/>
        </authorList>
    </citation>
    <scope>NUCLEOTIDE SEQUENCE</scope>
    <source>
        <strain evidence="2">CBS 168.71</strain>
    </source>
</reference>
<keyword evidence="3" id="KW-1185">Reference proteome</keyword>
<feature type="signal peptide" evidence="1">
    <location>
        <begin position="1"/>
        <end position="18"/>
    </location>
</feature>
<reference evidence="2" key="1">
    <citation type="journal article" date="2023" name="Mol. Phylogenet. Evol.">
        <title>Genome-scale phylogeny and comparative genomics of the fungal order Sordariales.</title>
        <authorList>
            <person name="Hensen N."/>
            <person name="Bonometti L."/>
            <person name="Westerberg I."/>
            <person name="Brannstrom I.O."/>
            <person name="Guillou S."/>
            <person name="Cros-Aarteil S."/>
            <person name="Calhoun S."/>
            <person name="Haridas S."/>
            <person name="Kuo A."/>
            <person name="Mondo S."/>
            <person name="Pangilinan J."/>
            <person name="Riley R."/>
            <person name="LaButti K."/>
            <person name="Andreopoulos B."/>
            <person name="Lipzen A."/>
            <person name="Chen C."/>
            <person name="Yan M."/>
            <person name="Daum C."/>
            <person name="Ng V."/>
            <person name="Clum A."/>
            <person name="Steindorff A."/>
            <person name="Ohm R.A."/>
            <person name="Martin F."/>
            <person name="Silar P."/>
            <person name="Natvig D.O."/>
            <person name="Lalanne C."/>
            <person name="Gautier V."/>
            <person name="Ament-Velasquez S.L."/>
            <person name="Kruys A."/>
            <person name="Hutchinson M.I."/>
            <person name="Powell A.J."/>
            <person name="Barry K."/>
            <person name="Miller A.N."/>
            <person name="Grigoriev I.V."/>
            <person name="Debuchy R."/>
            <person name="Gladieux P."/>
            <person name="Hiltunen Thoren M."/>
            <person name="Johannesson H."/>
        </authorList>
    </citation>
    <scope>NUCLEOTIDE SEQUENCE</scope>
    <source>
        <strain evidence="2">CBS 168.71</strain>
    </source>
</reference>
<name>A0AAE0HCA4_9PEZI</name>
<evidence type="ECO:0000256" key="1">
    <source>
        <dbReference type="SAM" id="SignalP"/>
    </source>
</evidence>
<dbReference type="EMBL" id="JAUEPN010000005">
    <property type="protein sequence ID" value="KAK3293801.1"/>
    <property type="molecule type" value="Genomic_DNA"/>
</dbReference>
<proteinExistence type="predicted"/>
<accession>A0AAE0HCA4</accession>